<dbReference type="InterPro" id="IPR051798">
    <property type="entry name" value="Class-II_PLP-Dep_Aminotrans"/>
</dbReference>
<keyword evidence="8" id="KW-1185">Reference proteome</keyword>
<feature type="domain" description="Aminotransferase class I/classII large" evidence="6">
    <location>
        <begin position="30"/>
        <end position="375"/>
    </location>
</feature>
<dbReference type="InterPro" id="IPR015421">
    <property type="entry name" value="PyrdxlP-dep_Trfase_major"/>
</dbReference>
<dbReference type="SUPFAM" id="SSF53383">
    <property type="entry name" value="PLP-dependent transferases"/>
    <property type="match status" value="1"/>
</dbReference>
<dbReference type="NCBIfam" id="TIGR04350">
    <property type="entry name" value="C_S_lyase_PatB"/>
    <property type="match status" value="1"/>
</dbReference>
<name>A0ABP3UES9_9CLOT</name>
<dbReference type="InterPro" id="IPR027619">
    <property type="entry name" value="C-S_lyase_PatB-like"/>
</dbReference>
<evidence type="ECO:0000313" key="7">
    <source>
        <dbReference type="EMBL" id="GAA0729724.1"/>
    </source>
</evidence>
<dbReference type="PANTHER" id="PTHR43525:SF1">
    <property type="entry name" value="PROTEIN MALY"/>
    <property type="match status" value="1"/>
</dbReference>
<evidence type="ECO:0000259" key="6">
    <source>
        <dbReference type="Pfam" id="PF00155"/>
    </source>
</evidence>
<gene>
    <name evidence="7" type="ORF">GCM10008905_30140</name>
</gene>
<comment type="caution">
    <text evidence="7">The sequence shown here is derived from an EMBL/GenBank/DDBJ whole genome shotgun (WGS) entry which is preliminary data.</text>
</comment>
<accession>A0ABP3UES9</accession>
<dbReference type="InterPro" id="IPR004839">
    <property type="entry name" value="Aminotransferase_I/II_large"/>
</dbReference>
<dbReference type="PANTHER" id="PTHR43525">
    <property type="entry name" value="PROTEIN MALY"/>
    <property type="match status" value="1"/>
</dbReference>
<evidence type="ECO:0000256" key="1">
    <source>
        <dbReference type="ARBA" id="ARBA00001933"/>
    </source>
</evidence>
<evidence type="ECO:0000256" key="4">
    <source>
        <dbReference type="ARBA" id="ARBA00023239"/>
    </source>
</evidence>
<dbReference type="Proteomes" id="UP001500339">
    <property type="component" value="Unassembled WGS sequence"/>
</dbReference>
<evidence type="ECO:0000256" key="3">
    <source>
        <dbReference type="ARBA" id="ARBA00022898"/>
    </source>
</evidence>
<dbReference type="EMBL" id="BAAACF010000006">
    <property type="protein sequence ID" value="GAA0729724.1"/>
    <property type="molecule type" value="Genomic_DNA"/>
</dbReference>
<evidence type="ECO:0000256" key="5">
    <source>
        <dbReference type="ARBA" id="ARBA00037974"/>
    </source>
</evidence>
<evidence type="ECO:0000313" key="8">
    <source>
        <dbReference type="Proteomes" id="UP001500339"/>
    </source>
</evidence>
<dbReference type="RefSeq" id="WP_343770987.1">
    <property type="nucleotide sequence ID" value="NZ_BAAACF010000006.1"/>
</dbReference>
<dbReference type="Gene3D" id="3.90.1150.10">
    <property type="entry name" value="Aspartate Aminotransferase, domain 1"/>
    <property type="match status" value="1"/>
</dbReference>
<evidence type="ECO:0000256" key="2">
    <source>
        <dbReference type="ARBA" id="ARBA00012224"/>
    </source>
</evidence>
<dbReference type="InterPro" id="IPR015422">
    <property type="entry name" value="PyrdxlP-dep_Trfase_small"/>
</dbReference>
<reference evidence="8" key="1">
    <citation type="journal article" date="2019" name="Int. J. Syst. Evol. Microbiol.">
        <title>The Global Catalogue of Microorganisms (GCM) 10K type strain sequencing project: providing services to taxonomists for standard genome sequencing and annotation.</title>
        <authorList>
            <consortium name="The Broad Institute Genomics Platform"/>
            <consortium name="The Broad Institute Genome Sequencing Center for Infectious Disease"/>
            <person name="Wu L."/>
            <person name="Ma J."/>
        </authorList>
    </citation>
    <scope>NUCLEOTIDE SEQUENCE [LARGE SCALE GENOMIC DNA]</scope>
    <source>
        <strain evidence="8">JCM 1405</strain>
    </source>
</reference>
<keyword evidence="3" id="KW-0663">Pyridoxal phosphate</keyword>
<dbReference type="Gene3D" id="3.40.640.10">
    <property type="entry name" value="Type I PLP-dependent aspartate aminotransferase-like (Major domain)"/>
    <property type="match status" value="1"/>
</dbReference>
<comment type="cofactor">
    <cofactor evidence="1">
        <name>pyridoxal 5'-phosphate</name>
        <dbReference type="ChEBI" id="CHEBI:597326"/>
    </cofactor>
</comment>
<keyword evidence="7" id="KW-0032">Aminotransferase</keyword>
<protein>
    <recommendedName>
        <fullName evidence="2">cysteine-S-conjugate beta-lyase</fullName>
        <ecNumber evidence="2">4.4.1.13</ecNumber>
    </recommendedName>
</protein>
<dbReference type="EC" id="4.4.1.13" evidence="2"/>
<keyword evidence="4" id="KW-0456">Lyase</keyword>
<dbReference type="GO" id="GO:0008483">
    <property type="term" value="F:transaminase activity"/>
    <property type="evidence" value="ECO:0007669"/>
    <property type="project" value="UniProtKB-KW"/>
</dbReference>
<keyword evidence="7" id="KW-0808">Transferase</keyword>
<sequence>MKYNFDEIIDRRNVGAVKWKGYDEIIPMWVADMDFKAPEEIIEAIKSRADEGTFGYTYLNKQYYNAIINWVEKRHGFKIEKNWIYSTPTIVSALYWLIQTFTEVGDKIIIQTPVYHRFKGAIEDNGRMVLENPLKELEGKYYMDFENLESNIDSKVKMIILCNPHNPVGRVWSKEELIRLGEICLKNNILVVSDEIHSDITFKGYKHTPFASLGNEFAENSITCISPTKTFNLAGIQVSNIIIPNENLRKKFDNTMKLNAMGDINIFGIIGLIAAYEKGEQWYREMLYYIEENYNYMREYIEKNMPMIKVTKLEGTYLAWVDFRALRMNSKELKRFLSEEVKVAFNEGQLFGGNGEGFQRINFACPRKILEEALFRLNIGINNCKTWSEDV</sequence>
<organism evidence="7 8">
    <name type="scientific">Clostridium malenominatum</name>
    <dbReference type="NCBI Taxonomy" id="1539"/>
    <lineage>
        <taxon>Bacteria</taxon>
        <taxon>Bacillati</taxon>
        <taxon>Bacillota</taxon>
        <taxon>Clostridia</taxon>
        <taxon>Eubacteriales</taxon>
        <taxon>Clostridiaceae</taxon>
        <taxon>Clostridium</taxon>
    </lineage>
</organism>
<dbReference type="CDD" id="cd00609">
    <property type="entry name" value="AAT_like"/>
    <property type="match status" value="1"/>
</dbReference>
<proteinExistence type="inferred from homology"/>
<dbReference type="Pfam" id="PF00155">
    <property type="entry name" value="Aminotran_1_2"/>
    <property type="match status" value="1"/>
</dbReference>
<dbReference type="InterPro" id="IPR015424">
    <property type="entry name" value="PyrdxlP-dep_Trfase"/>
</dbReference>
<comment type="similarity">
    <text evidence="5">Belongs to the class-II pyridoxal-phosphate-dependent aminotransferase family. MalY/PatB cystathionine beta-lyase subfamily.</text>
</comment>